<sequence>RLPLEISSDIFKLCVGFGACRPDYNSLPVLFLRICRLWGNIALSTPSLWADI</sequence>
<gene>
    <name evidence="1" type="ORF">GGX14DRAFT_305458</name>
</gene>
<organism evidence="1 2">
    <name type="scientific">Mycena pura</name>
    <dbReference type="NCBI Taxonomy" id="153505"/>
    <lineage>
        <taxon>Eukaryota</taxon>
        <taxon>Fungi</taxon>
        <taxon>Dikarya</taxon>
        <taxon>Basidiomycota</taxon>
        <taxon>Agaricomycotina</taxon>
        <taxon>Agaricomycetes</taxon>
        <taxon>Agaricomycetidae</taxon>
        <taxon>Agaricales</taxon>
        <taxon>Marasmiineae</taxon>
        <taxon>Mycenaceae</taxon>
        <taxon>Mycena</taxon>
    </lineage>
</organism>
<reference evidence="1" key="1">
    <citation type="submission" date="2023-03" db="EMBL/GenBank/DDBJ databases">
        <title>Massive genome expansion in bonnet fungi (Mycena s.s.) driven by repeated elements and novel gene families across ecological guilds.</title>
        <authorList>
            <consortium name="Lawrence Berkeley National Laboratory"/>
            <person name="Harder C.B."/>
            <person name="Miyauchi S."/>
            <person name="Viragh M."/>
            <person name="Kuo A."/>
            <person name="Thoen E."/>
            <person name="Andreopoulos B."/>
            <person name="Lu D."/>
            <person name="Skrede I."/>
            <person name="Drula E."/>
            <person name="Henrissat B."/>
            <person name="Morin E."/>
            <person name="Kohler A."/>
            <person name="Barry K."/>
            <person name="LaButti K."/>
            <person name="Morin E."/>
            <person name="Salamov A."/>
            <person name="Lipzen A."/>
            <person name="Mereny Z."/>
            <person name="Hegedus B."/>
            <person name="Baldrian P."/>
            <person name="Stursova M."/>
            <person name="Weitz H."/>
            <person name="Taylor A."/>
            <person name="Grigoriev I.V."/>
            <person name="Nagy L.G."/>
            <person name="Martin F."/>
            <person name="Kauserud H."/>
        </authorList>
    </citation>
    <scope>NUCLEOTIDE SEQUENCE</scope>
    <source>
        <strain evidence="1">9144</strain>
    </source>
</reference>
<comment type="caution">
    <text evidence="1">The sequence shown here is derived from an EMBL/GenBank/DDBJ whole genome shotgun (WGS) entry which is preliminary data.</text>
</comment>
<evidence type="ECO:0008006" key="3">
    <source>
        <dbReference type="Google" id="ProtNLM"/>
    </source>
</evidence>
<protein>
    <recommendedName>
        <fullName evidence="3">F-box domain-containing protein</fullName>
    </recommendedName>
</protein>
<dbReference type="AlphaFoldDB" id="A0AAD6UYC0"/>
<feature type="non-terminal residue" evidence="1">
    <location>
        <position position="52"/>
    </location>
</feature>
<accession>A0AAD6UYC0</accession>
<proteinExistence type="predicted"/>
<keyword evidence="2" id="KW-1185">Reference proteome</keyword>
<evidence type="ECO:0000313" key="2">
    <source>
        <dbReference type="Proteomes" id="UP001219525"/>
    </source>
</evidence>
<name>A0AAD6UYC0_9AGAR</name>
<dbReference type="EMBL" id="JARJCW010000078">
    <property type="protein sequence ID" value="KAJ7197382.1"/>
    <property type="molecule type" value="Genomic_DNA"/>
</dbReference>
<evidence type="ECO:0000313" key="1">
    <source>
        <dbReference type="EMBL" id="KAJ7197382.1"/>
    </source>
</evidence>
<dbReference type="Proteomes" id="UP001219525">
    <property type="component" value="Unassembled WGS sequence"/>
</dbReference>
<feature type="non-terminal residue" evidence="1">
    <location>
        <position position="1"/>
    </location>
</feature>